<dbReference type="AlphaFoldDB" id="A0A221VXX7"/>
<reference evidence="1 2" key="1">
    <citation type="submission" date="2017-07" db="EMBL/GenBank/DDBJ databases">
        <title>Complete genome sequence of Actinoalloteichus hoggarensis DSM 45943, type strain of Actinoalloteichus hoggarensis.</title>
        <authorList>
            <person name="Ruckert C."/>
            <person name="Nouioui I."/>
            <person name="Willmese J."/>
            <person name="van Wezel G."/>
            <person name="Klenk H.-P."/>
            <person name="Kalinowski J."/>
            <person name="Zotchev S.B."/>
        </authorList>
    </citation>
    <scope>NUCLEOTIDE SEQUENCE [LARGE SCALE GENOMIC DNA]</scope>
    <source>
        <strain evidence="1 2">DSM 45943</strain>
    </source>
</reference>
<name>A0A221VXX7_9PSEU</name>
<evidence type="ECO:0000313" key="2">
    <source>
        <dbReference type="Proteomes" id="UP000204221"/>
    </source>
</evidence>
<dbReference type="KEGG" id="ahg:AHOG_03770"/>
<evidence type="ECO:0000313" key="1">
    <source>
        <dbReference type="EMBL" id="ASO18410.1"/>
    </source>
</evidence>
<protein>
    <submittedName>
        <fullName evidence="1">Uncharacterized protein</fullName>
    </submittedName>
</protein>
<keyword evidence="2" id="KW-1185">Reference proteome</keyword>
<organism evidence="1 2">
    <name type="scientific">Actinoalloteichus hoggarensis</name>
    <dbReference type="NCBI Taxonomy" id="1470176"/>
    <lineage>
        <taxon>Bacteria</taxon>
        <taxon>Bacillati</taxon>
        <taxon>Actinomycetota</taxon>
        <taxon>Actinomycetes</taxon>
        <taxon>Pseudonocardiales</taxon>
        <taxon>Pseudonocardiaceae</taxon>
        <taxon>Actinoalloteichus</taxon>
    </lineage>
</organism>
<gene>
    <name evidence="1" type="ORF">AHOG_03770</name>
</gene>
<dbReference type="EMBL" id="CP022521">
    <property type="protein sequence ID" value="ASO18410.1"/>
    <property type="molecule type" value="Genomic_DNA"/>
</dbReference>
<accession>A0A221VXX7</accession>
<proteinExistence type="predicted"/>
<sequence length="35" mass="3887">MIAPRHTRTTRITALLPAQAARVRPYILAITEGAR</sequence>
<dbReference type="Proteomes" id="UP000204221">
    <property type="component" value="Chromosome"/>
</dbReference>